<evidence type="ECO:0000313" key="2">
    <source>
        <dbReference type="EMBL" id="EPX56352.1"/>
    </source>
</evidence>
<evidence type="ECO:0000313" key="3">
    <source>
        <dbReference type="Proteomes" id="UP000011682"/>
    </source>
</evidence>
<name>S9P252_CYSF2</name>
<accession>S9P252</accession>
<proteinExistence type="predicted"/>
<feature type="region of interest" description="Disordered" evidence="1">
    <location>
        <begin position="20"/>
        <end position="41"/>
    </location>
</feature>
<dbReference type="EMBL" id="ANAH02000066">
    <property type="protein sequence ID" value="EPX56352.1"/>
    <property type="molecule type" value="Genomic_DNA"/>
</dbReference>
<organism evidence="2 3">
    <name type="scientific">Cystobacter fuscus (strain ATCC 25194 / DSM 2262 / NBRC 100088 / M29)</name>
    <dbReference type="NCBI Taxonomy" id="1242864"/>
    <lineage>
        <taxon>Bacteria</taxon>
        <taxon>Pseudomonadati</taxon>
        <taxon>Myxococcota</taxon>
        <taxon>Myxococcia</taxon>
        <taxon>Myxococcales</taxon>
        <taxon>Cystobacterineae</taxon>
        <taxon>Archangiaceae</taxon>
        <taxon>Cystobacter</taxon>
    </lineage>
</organism>
<dbReference type="Proteomes" id="UP000011682">
    <property type="component" value="Unassembled WGS sequence"/>
</dbReference>
<reference evidence="2" key="1">
    <citation type="submission" date="2013-05" db="EMBL/GenBank/DDBJ databases">
        <title>Genome assembly of Cystobacter fuscus DSM 2262.</title>
        <authorList>
            <person name="Sharma G."/>
            <person name="Khatri I."/>
            <person name="Kaur C."/>
            <person name="Mayilraj S."/>
            <person name="Subramanian S."/>
        </authorList>
    </citation>
    <scope>NUCLEOTIDE SEQUENCE [LARGE SCALE GENOMIC DNA]</scope>
    <source>
        <strain evidence="2">DSM 2262</strain>
    </source>
</reference>
<protein>
    <submittedName>
        <fullName evidence="2">Uncharacterized protein</fullName>
    </submittedName>
</protein>
<gene>
    <name evidence="2" type="ORF">D187_007694</name>
</gene>
<keyword evidence="3" id="KW-1185">Reference proteome</keyword>
<evidence type="ECO:0000256" key="1">
    <source>
        <dbReference type="SAM" id="MobiDB-lite"/>
    </source>
</evidence>
<dbReference type="AlphaFoldDB" id="S9P252"/>
<sequence>MSWLSHAGSLFASRLSAHRPEDRWDGDGLLRGSFTLDSGRP</sequence>
<comment type="caution">
    <text evidence="2">The sequence shown here is derived from an EMBL/GenBank/DDBJ whole genome shotgun (WGS) entry which is preliminary data.</text>
</comment>